<dbReference type="KEGG" id="tpr:Tpau_1829"/>
<reference evidence="1 2" key="2">
    <citation type="journal article" date="2011" name="Stand. Genomic Sci.">
        <title>Complete genome sequence of Tsukamurella paurometabola type strain (no. 33).</title>
        <authorList>
            <person name="Munk A.C."/>
            <person name="Lapidus A."/>
            <person name="Lucas S."/>
            <person name="Nolan M."/>
            <person name="Tice H."/>
            <person name="Cheng J.F."/>
            <person name="Del Rio T.G."/>
            <person name="Goodwin L."/>
            <person name="Pitluck S."/>
            <person name="Liolios K."/>
            <person name="Huntemann M."/>
            <person name="Ivanova N."/>
            <person name="Mavromatis K."/>
            <person name="Mikhailova N."/>
            <person name="Pati A."/>
            <person name="Chen A."/>
            <person name="Palaniappan K."/>
            <person name="Tapia R."/>
            <person name="Han C."/>
            <person name="Land M."/>
            <person name="Hauser L."/>
            <person name="Chang Y.J."/>
            <person name="Jeffries C.D."/>
            <person name="Brettin T."/>
            <person name="Yasawong M."/>
            <person name="Brambilla E.M."/>
            <person name="Rohde M."/>
            <person name="Sikorski J."/>
            <person name="Goker M."/>
            <person name="Detter J.C."/>
            <person name="Woyke T."/>
            <person name="Bristow J."/>
            <person name="Eisen J.A."/>
            <person name="Markowitz V."/>
            <person name="Hugenholtz P."/>
            <person name="Kyrpides N.C."/>
            <person name="Klenk H.P."/>
        </authorList>
    </citation>
    <scope>NUCLEOTIDE SEQUENCE [LARGE SCALE GENOMIC DNA]</scope>
    <source>
        <strain evidence="2">ATCC 8368 / DSM 20162 / CCUG 35730 / CIP 100753 / JCM 10117 / KCTC 9821 / NBRC 16120 / NCIMB 702349 / NCTC 13040</strain>
    </source>
</reference>
<gene>
    <name evidence="1" type="ordered locus">Tpau_1829</name>
</gene>
<dbReference type="InterPro" id="IPR025447">
    <property type="entry name" value="DUF4192"/>
</dbReference>
<dbReference type="HOGENOM" id="CLU_030181_0_1_11"/>
<dbReference type="RefSeq" id="WP_013126475.1">
    <property type="nucleotide sequence ID" value="NC_014158.1"/>
</dbReference>
<evidence type="ECO:0000313" key="1">
    <source>
        <dbReference type="EMBL" id="ADG78447.1"/>
    </source>
</evidence>
<proteinExistence type="predicted"/>
<accession>D5UMV0</accession>
<dbReference type="Pfam" id="PF13830">
    <property type="entry name" value="DUF4192"/>
    <property type="match status" value="1"/>
</dbReference>
<name>D5UMV0_TSUPD</name>
<dbReference type="STRING" id="521096.Tpau_1829"/>
<sequence length="353" mass="36165">MTTQRSTHALPIDDVGELIAAVPALLGFVPERSVVLLVHDDVTGRIGATARTDLGLTRAGTLRVDCRRHLGQAVGLLRRQGADRLYALVVDDRRLTKAVPALVDCLETVVSAEPTLGAEVVLADLFFVSAIADGARWLCRHGESGAVTDPATSPVALAAALEGRPVRASRTELVALLAAAGRGIGRADCLAAASNVSDRDPAELLGAVVAAVLQVGSRPEPLGDADVAVLGGALLDVNVRDAALSLSLSVVADDALEMFAELARRLRGTPRAAAALLVAASAYARGDGPLTGIALDAALAADPGYRAARLLAAAFENGISPRAVSAAAESGERVAARLGITMPPRDTEFPLAG</sequence>
<protein>
    <recommendedName>
        <fullName evidence="3">DUF4192 domain-containing protein</fullName>
    </recommendedName>
</protein>
<dbReference type="eggNOG" id="ENOG5031GJC">
    <property type="taxonomic scope" value="Bacteria"/>
</dbReference>
<evidence type="ECO:0000313" key="2">
    <source>
        <dbReference type="Proteomes" id="UP000001213"/>
    </source>
</evidence>
<reference evidence="2" key="1">
    <citation type="submission" date="2010-03" db="EMBL/GenBank/DDBJ databases">
        <title>The complete chromosome of Tsukamurella paurometabola DSM 20162.</title>
        <authorList>
            <consortium name="US DOE Joint Genome Institute (JGI-PGF)"/>
            <person name="Lucas S."/>
            <person name="Copeland A."/>
            <person name="Lapidus A."/>
            <person name="Glavina del Rio T."/>
            <person name="Dalin E."/>
            <person name="Tice H."/>
            <person name="Bruce D."/>
            <person name="Goodwin L."/>
            <person name="Pitluck S."/>
            <person name="Kyrpides N."/>
            <person name="Mavromatis K."/>
            <person name="Ivanova N."/>
            <person name="Mikhailova N."/>
            <person name="Munk A.C."/>
            <person name="Brettin T."/>
            <person name="Detter J.C."/>
            <person name="Tapia R."/>
            <person name="Han C."/>
            <person name="Larimer F."/>
            <person name="Land M."/>
            <person name="Hauser L."/>
            <person name="Markowitz V."/>
            <person name="Cheng J.-F."/>
            <person name="Hugenholtz P."/>
            <person name="Woyke T."/>
            <person name="Wu D."/>
            <person name="Jando M."/>
            <person name="Brambilla E."/>
            <person name="Klenk H.-P."/>
            <person name="Eisen J.A."/>
        </authorList>
    </citation>
    <scope>NUCLEOTIDE SEQUENCE [LARGE SCALE GENOMIC DNA]</scope>
    <source>
        <strain evidence="2">ATCC 8368 / DSM 20162 / CCUG 35730 / CIP 100753 / JCM 10117 / KCTC 9821 / NBRC 16120 / NCIMB 702349 / NCTC 13040</strain>
    </source>
</reference>
<dbReference type="EMBL" id="CP001966">
    <property type="protein sequence ID" value="ADG78447.1"/>
    <property type="molecule type" value="Genomic_DNA"/>
</dbReference>
<keyword evidence="2" id="KW-1185">Reference proteome</keyword>
<dbReference type="AlphaFoldDB" id="D5UMV0"/>
<dbReference type="Proteomes" id="UP000001213">
    <property type="component" value="Chromosome"/>
</dbReference>
<evidence type="ECO:0008006" key="3">
    <source>
        <dbReference type="Google" id="ProtNLM"/>
    </source>
</evidence>
<organism evidence="1 2">
    <name type="scientific">Tsukamurella paurometabola (strain ATCC 8368 / DSM 20162 / CCUG 35730 / CIP 100753 / JCM 10117 / KCTC 9821 / NBRC 16120 / NCIMB 702349 / NCTC 13040)</name>
    <name type="common">Corynebacterium paurometabolum</name>
    <dbReference type="NCBI Taxonomy" id="521096"/>
    <lineage>
        <taxon>Bacteria</taxon>
        <taxon>Bacillati</taxon>
        <taxon>Actinomycetota</taxon>
        <taxon>Actinomycetes</taxon>
        <taxon>Mycobacteriales</taxon>
        <taxon>Tsukamurellaceae</taxon>
        <taxon>Tsukamurella</taxon>
    </lineage>
</organism>